<feature type="domain" description="Metallo-beta-lactamase" evidence="1">
    <location>
        <begin position="7"/>
        <end position="180"/>
    </location>
</feature>
<gene>
    <name evidence="2" type="ORF">S01H1_06655</name>
</gene>
<evidence type="ECO:0000313" key="2">
    <source>
        <dbReference type="EMBL" id="GAF82767.1"/>
    </source>
</evidence>
<proteinExistence type="predicted"/>
<protein>
    <recommendedName>
        <fullName evidence="1">Metallo-beta-lactamase domain-containing protein</fullName>
    </recommendedName>
</protein>
<feature type="non-terminal residue" evidence="2">
    <location>
        <position position="1"/>
    </location>
</feature>
<dbReference type="SMART" id="SM00849">
    <property type="entry name" value="Lactamase_B"/>
    <property type="match status" value="1"/>
</dbReference>
<dbReference type="PANTHER" id="PTHR42951">
    <property type="entry name" value="METALLO-BETA-LACTAMASE DOMAIN-CONTAINING"/>
    <property type="match status" value="1"/>
</dbReference>
<organism evidence="2">
    <name type="scientific">marine sediment metagenome</name>
    <dbReference type="NCBI Taxonomy" id="412755"/>
    <lineage>
        <taxon>unclassified sequences</taxon>
        <taxon>metagenomes</taxon>
        <taxon>ecological metagenomes</taxon>
    </lineage>
</organism>
<dbReference type="InterPro" id="IPR001279">
    <property type="entry name" value="Metallo-B-lactamas"/>
</dbReference>
<dbReference type="InterPro" id="IPR036866">
    <property type="entry name" value="RibonucZ/Hydroxyglut_hydro"/>
</dbReference>
<evidence type="ECO:0000259" key="1">
    <source>
        <dbReference type="SMART" id="SM00849"/>
    </source>
</evidence>
<dbReference type="Gene3D" id="3.60.15.10">
    <property type="entry name" value="Ribonuclease Z/Hydroxyacylglutathione hydrolase-like"/>
    <property type="match status" value="1"/>
</dbReference>
<name>X0T3L4_9ZZZZ</name>
<dbReference type="EMBL" id="BARS01003436">
    <property type="protein sequence ID" value="GAF82767.1"/>
    <property type="molecule type" value="Genomic_DNA"/>
</dbReference>
<dbReference type="InterPro" id="IPR050855">
    <property type="entry name" value="NDM-1-like"/>
</dbReference>
<sequence length="273" mass="29809">IEPALKELHLGLTDIDCIINTHAHPDHLGGNGAIKRASKALVMLHTADEPFTTGPDGYLSSKYDISAVMRKIGREDQVDARRQVLSRHLGEIVGVDRWLQDGDRIDLGRGMVLQVLHTPGHTAGSISLYWEKEAMLLTGDSLQGRGIFPGWMPFYFHAAEYIQSAARLSQLPLQTLCLGHGYQTGGRINHPVRQGKEAVKSVEESLEVAQMIDAAVSAALESEPSSDLVGFTRAVLTQLQYDLPVILDRNLGAPPHSLAAVNAHLEMKQESIS</sequence>
<dbReference type="Pfam" id="PF00753">
    <property type="entry name" value="Lactamase_B"/>
    <property type="match status" value="1"/>
</dbReference>
<dbReference type="AlphaFoldDB" id="X0T3L4"/>
<reference evidence="2" key="1">
    <citation type="journal article" date="2014" name="Front. Microbiol.">
        <title>High frequency of phylogenetically diverse reductive dehalogenase-homologous genes in deep subseafloor sedimentary metagenomes.</title>
        <authorList>
            <person name="Kawai M."/>
            <person name="Futagami T."/>
            <person name="Toyoda A."/>
            <person name="Takaki Y."/>
            <person name="Nishi S."/>
            <person name="Hori S."/>
            <person name="Arai W."/>
            <person name="Tsubouchi T."/>
            <person name="Morono Y."/>
            <person name="Uchiyama I."/>
            <person name="Ito T."/>
            <person name="Fujiyama A."/>
            <person name="Inagaki F."/>
            <person name="Takami H."/>
        </authorList>
    </citation>
    <scope>NUCLEOTIDE SEQUENCE</scope>
    <source>
        <strain evidence="2">Expedition CK06-06</strain>
    </source>
</reference>
<dbReference type="SUPFAM" id="SSF56281">
    <property type="entry name" value="Metallo-hydrolase/oxidoreductase"/>
    <property type="match status" value="1"/>
</dbReference>
<accession>X0T3L4</accession>
<comment type="caution">
    <text evidence="2">The sequence shown here is derived from an EMBL/GenBank/DDBJ whole genome shotgun (WGS) entry which is preliminary data.</text>
</comment>